<evidence type="ECO:0000313" key="5">
    <source>
        <dbReference type="Proteomes" id="UP000831151"/>
    </source>
</evidence>
<evidence type="ECO:0000259" key="3">
    <source>
        <dbReference type="Pfam" id="PF25137"/>
    </source>
</evidence>
<dbReference type="RefSeq" id="WP_249242843.1">
    <property type="nucleotide sequence ID" value="NZ_CP096649.1"/>
</dbReference>
<sequence length="384" mass="43771">MDAFYFYNPVKIHFGEGAIRALKDEMKPYKKVLLTYGKGSIKKNGIYDKVMEALEGKEVYELSEIMPNPRVEKVYEGIKLVKDHDIDFILAVGGGSTIDCSKAIAAGAKTDEDFWKKYFINKDEVLDATPLGSVLTMAGTGSEMDNGGVITNWEEQLKLSFGGDPCYPKFSILDPTYTYSLPKHHLISGTVDMFSHVMEEYFSMPDEENTTDEISEALMRTIIENIYIALDDPRNYRARANLMWASTLAINGLTSLSKRSDWLSHRLEHTVSAFYDVSHGMGLAVMHPNYLKYVYKGHEKKFRRWAENVWKMDTSKMTDDEAAIKSIERLQEFFKSIGAPTTLKELGVQRDKIEDMAKKTGVYKTSYSDLKLQDVIKIYEQAYE</sequence>
<dbReference type="GO" id="GO:0046872">
    <property type="term" value="F:metal ion binding"/>
    <property type="evidence" value="ECO:0007669"/>
    <property type="project" value="InterPro"/>
</dbReference>
<dbReference type="GO" id="GO:0008106">
    <property type="term" value="F:alcohol dehydrogenase (NADP+) activity"/>
    <property type="evidence" value="ECO:0007669"/>
    <property type="project" value="TreeGrafter"/>
</dbReference>
<keyword evidence="1" id="KW-0560">Oxidoreductase</keyword>
<dbReference type="GO" id="GO:0005829">
    <property type="term" value="C:cytosol"/>
    <property type="evidence" value="ECO:0007669"/>
    <property type="project" value="TreeGrafter"/>
</dbReference>
<gene>
    <name evidence="4" type="ORF">M1R53_01560</name>
</gene>
<dbReference type="Gene3D" id="3.40.50.1970">
    <property type="match status" value="1"/>
</dbReference>
<dbReference type="InterPro" id="IPR056798">
    <property type="entry name" value="ADH_Fe_C"/>
</dbReference>
<evidence type="ECO:0000313" key="4">
    <source>
        <dbReference type="EMBL" id="UQK59387.1"/>
    </source>
</evidence>
<dbReference type="FunFam" id="3.40.50.1970:FF:000003">
    <property type="entry name" value="Alcohol dehydrogenase, iron-containing"/>
    <property type="match status" value="1"/>
</dbReference>
<dbReference type="InterPro" id="IPR018211">
    <property type="entry name" value="ADH_Fe_CS"/>
</dbReference>
<dbReference type="InterPro" id="IPR044731">
    <property type="entry name" value="BDH-like"/>
</dbReference>
<dbReference type="PANTHER" id="PTHR43633:SF1">
    <property type="entry name" value="ALCOHOL DEHYDROGENASE YQHD"/>
    <property type="match status" value="1"/>
</dbReference>
<dbReference type="Gene3D" id="1.20.1090.10">
    <property type="entry name" value="Dehydroquinate synthase-like - alpha domain"/>
    <property type="match status" value="1"/>
</dbReference>
<evidence type="ECO:0000256" key="1">
    <source>
        <dbReference type="ARBA" id="ARBA00023002"/>
    </source>
</evidence>
<proteinExistence type="predicted"/>
<organism evidence="4 5">
    <name type="scientific">Fenollaria massiliensis</name>
    <dbReference type="NCBI Taxonomy" id="938288"/>
    <lineage>
        <taxon>Bacteria</taxon>
        <taxon>Bacillati</taxon>
        <taxon>Bacillota</taxon>
        <taxon>Clostridia</taxon>
        <taxon>Eubacteriales</taxon>
        <taxon>Fenollaria</taxon>
    </lineage>
</organism>
<feature type="domain" description="Alcohol dehydrogenase iron-type/glycerol dehydrogenase GldA" evidence="2">
    <location>
        <begin position="9"/>
        <end position="175"/>
    </location>
</feature>
<dbReference type="GO" id="GO:1990362">
    <property type="term" value="F:butanol dehydrogenase (NAD+) activity"/>
    <property type="evidence" value="ECO:0007669"/>
    <property type="project" value="InterPro"/>
</dbReference>
<dbReference type="GO" id="GO:1990002">
    <property type="term" value="F:methylglyoxal reductase (NADPH) (acetol producing) activity"/>
    <property type="evidence" value="ECO:0007669"/>
    <property type="project" value="TreeGrafter"/>
</dbReference>
<dbReference type="SUPFAM" id="SSF56796">
    <property type="entry name" value="Dehydroquinate synthase-like"/>
    <property type="match status" value="1"/>
</dbReference>
<dbReference type="PROSITE" id="PS00060">
    <property type="entry name" value="ADH_IRON_2"/>
    <property type="match status" value="1"/>
</dbReference>
<feature type="domain" description="Fe-containing alcohol dehydrogenase-like C-terminal" evidence="3">
    <location>
        <begin position="187"/>
        <end position="383"/>
    </location>
</feature>
<dbReference type="Pfam" id="PF00465">
    <property type="entry name" value="Fe-ADH"/>
    <property type="match status" value="1"/>
</dbReference>
<dbReference type="InterPro" id="IPR001670">
    <property type="entry name" value="ADH_Fe/GldA"/>
</dbReference>
<dbReference type="EMBL" id="CP096649">
    <property type="protein sequence ID" value="UQK59387.1"/>
    <property type="molecule type" value="Genomic_DNA"/>
</dbReference>
<dbReference type="PANTHER" id="PTHR43633">
    <property type="entry name" value="ALCOHOL DEHYDROGENASE YQHD"/>
    <property type="match status" value="1"/>
</dbReference>
<keyword evidence="5" id="KW-1185">Reference proteome</keyword>
<dbReference type="Pfam" id="PF25137">
    <property type="entry name" value="ADH_Fe_C"/>
    <property type="match status" value="1"/>
</dbReference>
<reference evidence="4" key="1">
    <citation type="submission" date="2022-04" db="EMBL/GenBank/DDBJ databases">
        <title>Complete genome sequences of Ezakiella coagulans and Fenollaria massiliensis.</title>
        <authorList>
            <person name="France M.T."/>
            <person name="Clifford J."/>
            <person name="Narina S."/>
            <person name="Rutt L."/>
            <person name="Ravel J."/>
        </authorList>
    </citation>
    <scope>NUCLEOTIDE SEQUENCE</scope>
    <source>
        <strain evidence="4">C0061C2</strain>
    </source>
</reference>
<name>A0A9E7DKE9_9FIRM</name>
<accession>A0A9E7DKE9</accession>
<protein>
    <submittedName>
        <fullName evidence="4">Iron-containing alcohol dehydrogenase</fullName>
    </submittedName>
</protein>
<dbReference type="PROSITE" id="PS00913">
    <property type="entry name" value="ADH_IRON_1"/>
    <property type="match status" value="1"/>
</dbReference>
<dbReference type="KEGG" id="fms:M1R53_01560"/>
<dbReference type="Proteomes" id="UP000831151">
    <property type="component" value="Chromosome"/>
</dbReference>
<dbReference type="CDD" id="cd08187">
    <property type="entry name" value="BDH"/>
    <property type="match status" value="1"/>
</dbReference>
<dbReference type="AlphaFoldDB" id="A0A9E7DKE9"/>
<evidence type="ECO:0000259" key="2">
    <source>
        <dbReference type="Pfam" id="PF00465"/>
    </source>
</evidence>